<dbReference type="InterPro" id="IPR029526">
    <property type="entry name" value="PGBD"/>
</dbReference>
<proteinExistence type="predicted"/>
<dbReference type="PANTHER" id="PTHR46599:SF3">
    <property type="entry name" value="PIGGYBAC TRANSPOSABLE ELEMENT-DERIVED PROTEIN 4"/>
    <property type="match status" value="1"/>
</dbReference>
<gene>
    <name evidence="2" type="ORF">S7711_10150</name>
</gene>
<keyword evidence="3" id="KW-1185">Reference proteome</keyword>
<dbReference type="EMBL" id="KL648320">
    <property type="protein sequence ID" value="KEY71344.1"/>
    <property type="molecule type" value="Genomic_DNA"/>
</dbReference>
<feature type="domain" description="PiggyBac transposable element-derived protein" evidence="1">
    <location>
        <begin position="88"/>
        <end position="227"/>
    </location>
</feature>
<accession>A0A084B1B5</accession>
<reference evidence="2 3" key="1">
    <citation type="journal article" date="2014" name="BMC Genomics">
        <title>Comparative genome sequencing reveals chemotype-specific gene clusters in the toxigenic black mold Stachybotrys.</title>
        <authorList>
            <person name="Semeiks J."/>
            <person name="Borek D."/>
            <person name="Otwinowski Z."/>
            <person name="Grishin N.V."/>
        </authorList>
    </citation>
    <scope>NUCLEOTIDE SEQUENCE [LARGE SCALE GENOMIC DNA]</scope>
    <source>
        <strain evidence="3">CBS 109288 / IBT 7711</strain>
    </source>
</reference>
<sequence>MDDPYEPAPAQASVPDTAFNSLCDNLVTTVEHCQREQGADSTVRPKFKPTSRQGPYFLPMALQPREAQIRPLPPTALQLFLDFVPGFLVDRWVANSNIAAAKRPGLDLAVDELIVGFTGRTLLRVHIPNKPTPTGLKFWAIAQQGYFLGWLPHRPGSTLGPAAGRKVASVPKKKIRLNPTQSVVPALVKLLPQCSYHVFLDNLFSSPKLFLALREEGHGATGIARTKCDLYRPLVEAKKLDNAGKGDLPWGWLKTAATPDTKVCYQ</sequence>
<protein>
    <recommendedName>
        <fullName evidence="1">PiggyBac transposable element-derived protein domain-containing protein</fullName>
    </recommendedName>
</protein>
<dbReference type="HOGENOM" id="CLU_022617_3_0_1"/>
<evidence type="ECO:0000259" key="1">
    <source>
        <dbReference type="Pfam" id="PF13843"/>
    </source>
</evidence>
<organism evidence="2 3">
    <name type="scientific">Stachybotrys chartarum (strain CBS 109288 / IBT 7711)</name>
    <name type="common">Toxic black mold</name>
    <name type="synonym">Stilbospora chartarum</name>
    <dbReference type="NCBI Taxonomy" id="1280523"/>
    <lineage>
        <taxon>Eukaryota</taxon>
        <taxon>Fungi</taxon>
        <taxon>Dikarya</taxon>
        <taxon>Ascomycota</taxon>
        <taxon>Pezizomycotina</taxon>
        <taxon>Sordariomycetes</taxon>
        <taxon>Hypocreomycetidae</taxon>
        <taxon>Hypocreales</taxon>
        <taxon>Stachybotryaceae</taxon>
        <taxon>Stachybotrys</taxon>
    </lineage>
</organism>
<evidence type="ECO:0000313" key="2">
    <source>
        <dbReference type="EMBL" id="KEY71344.1"/>
    </source>
</evidence>
<evidence type="ECO:0000313" key="3">
    <source>
        <dbReference type="Proteomes" id="UP000028045"/>
    </source>
</evidence>
<dbReference type="AlphaFoldDB" id="A0A084B1B5"/>
<dbReference type="Proteomes" id="UP000028045">
    <property type="component" value="Unassembled WGS sequence"/>
</dbReference>
<dbReference type="PANTHER" id="PTHR46599">
    <property type="entry name" value="PIGGYBAC TRANSPOSABLE ELEMENT-DERIVED PROTEIN 4"/>
    <property type="match status" value="1"/>
</dbReference>
<name>A0A084B1B5_STACB</name>
<dbReference type="Pfam" id="PF13843">
    <property type="entry name" value="DDE_Tnp_1_7"/>
    <property type="match status" value="1"/>
</dbReference>